<dbReference type="RefSeq" id="WP_289409853.1">
    <property type="nucleotide sequence ID" value="NZ_JAUCDY010000002.1"/>
</dbReference>
<dbReference type="Proteomes" id="UP001241056">
    <property type="component" value="Unassembled WGS sequence"/>
</dbReference>
<dbReference type="Pfam" id="PF03692">
    <property type="entry name" value="CxxCxxCC"/>
    <property type="match status" value="1"/>
</dbReference>
<comment type="caution">
    <text evidence="2">The sequence shown here is derived from an EMBL/GenBank/DDBJ whole genome shotgun (WGS) entry which is preliminary data.</text>
</comment>
<dbReference type="EMBL" id="JAUCDY010000002">
    <property type="protein sequence ID" value="MDM7857199.1"/>
    <property type="molecule type" value="Genomic_DNA"/>
</dbReference>
<dbReference type="HAMAP" id="MF_00676">
    <property type="entry name" value="UPF0260"/>
    <property type="match status" value="1"/>
</dbReference>
<evidence type="ECO:0000256" key="1">
    <source>
        <dbReference type="HAMAP-Rule" id="MF_00676"/>
    </source>
</evidence>
<protein>
    <recommendedName>
        <fullName evidence="1">UPF0260 protein QEZ41_02740</fullName>
    </recommendedName>
</protein>
<dbReference type="InterPro" id="IPR008228">
    <property type="entry name" value="UCP006173"/>
</dbReference>
<organism evidence="2 3">
    <name type="scientific">Thiopseudomonas acetoxidans</name>
    <dbReference type="NCBI Taxonomy" id="3041622"/>
    <lineage>
        <taxon>Bacteria</taxon>
        <taxon>Pseudomonadati</taxon>
        <taxon>Pseudomonadota</taxon>
        <taxon>Gammaproteobacteria</taxon>
        <taxon>Pseudomonadales</taxon>
        <taxon>Pseudomonadaceae</taxon>
        <taxon>Thiopseudomonas</taxon>
    </lineage>
</organism>
<dbReference type="PANTHER" id="PTHR37421">
    <property type="entry name" value="UPF0260 PROTEIN YCGN"/>
    <property type="match status" value="1"/>
</dbReference>
<sequence length="148" mass="16691">MAAIVKPFWQYKTLAQMTSEEWDSLCDGCGLCCLQKLEDQDDGSLYYTRIACKLLDLGTARCSDYSNRQNIVPECIALTPDNLAALTWLPKTCAYRLLHEKKPLPAWHHLVCGDVNAVHAAGISQLDNMLSELDVAEEDWEKNLIFRA</sequence>
<dbReference type="InterPro" id="IPR005358">
    <property type="entry name" value="Puta_zinc/iron-chelating_dom"/>
</dbReference>
<keyword evidence="3" id="KW-1185">Reference proteome</keyword>
<comment type="similarity">
    <text evidence="1">Belongs to the UPF0260 family.</text>
</comment>
<reference evidence="2 3" key="1">
    <citation type="submission" date="2023-06" db="EMBL/GenBank/DDBJ databases">
        <title>Thiopseudomonas sp. CY1220 draft genome sequence.</title>
        <authorList>
            <person name="Zhao G."/>
            <person name="An M."/>
        </authorList>
    </citation>
    <scope>NUCLEOTIDE SEQUENCE [LARGE SCALE GENOMIC DNA]</scope>
    <source>
        <strain evidence="2 3">CY1220</strain>
    </source>
</reference>
<dbReference type="PANTHER" id="PTHR37421:SF1">
    <property type="entry name" value="UPF0260 PROTEIN YCGN"/>
    <property type="match status" value="1"/>
</dbReference>
<evidence type="ECO:0000313" key="3">
    <source>
        <dbReference type="Proteomes" id="UP001241056"/>
    </source>
</evidence>
<proteinExistence type="inferred from homology"/>
<accession>A0ABT7SLY4</accession>
<dbReference type="NCBIfam" id="NF003501">
    <property type="entry name" value="PRK05170.1-5"/>
    <property type="match status" value="1"/>
</dbReference>
<dbReference type="PIRSF" id="PIRSF006173">
    <property type="entry name" value="UCP006173"/>
    <property type="match status" value="1"/>
</dbReference>
<evidence type="ECO:0000313" key="2">
    <source>
        <dbReference type="EMBL" id="MDM7857199.1"/>
    </source>
</evidence>
<gene>
    <name evidence="2" type="ORF">QEZ41_02740</name>
</gene>
<dbReference type="NCBIfam" id="NF003507">
    <property type="entry name" value="PRK05170.2-5"/>
    <property type="match status" value="1"/>
</dbReference>
<name>A0ABT7SLY4_9GAMM</name>